<dbReference type="InterPro" id="IPR012349">
    <property type="entry name" value="Split_barrel_FMN-bd"/>
</dbReference>
<dbReference type="Pfam" id="PF01243">
    <property type="entry name" value="PNPOx_N"/>
    <property type="match status" value="1"/>
</dbReference>
<dbReference type="SUPFAM" id="SSF54862">
    <property type="entry name" value="4Fe-4S ferredoxins"/>
    <property type="match status" value="1"/>
</dbReference>
<dbReference type="EMBL" id="DXEU01000077">
    <property type="protein sequence ID" value="HIX52028.1"/>
    <property type="molecule type" value="Genomic_DNA"/>
</dbReference>
<dbReference type="Proteomes" id="UP000886780">
    <property type="component" value="Unassembled WGS sequence"/>
</dbReference>
<dbReference type="PROSITE" id="PS00198">
    <property type="entry name" value="4FE4S_FER_1"/>
    <property type="match status" value="1"/>
</dbReference>
<evidence type="ECO:0000313" key="5">
    <source>
        <dbReference type="EMBL" id="HIX52028.1"/>
    </source>
</evidence>
<dbReference type="Gene3D" id="3.30.70.20">
    <property type="match status" value="1"/>
</dbReference>
<dbReference type="SUPFAM" id="SSF50475">
    <property type="entry name" value="FMN-binding split barrel"/>
    <property type="match status" value="1"/>
</dbReference>
<dbReference type="Pfam" id="PF13237">
    <property type="entry name" value="Fer4_10"/>
    <property type="match status" value="1"/>
</dbReference>
<evidence type="ECO:0000256" key="2">
    <source>
        <dbReference type="ARBA" id="ARBA00023004"/>
    </source>
</evidence>
<keyword evidence="1" id="KW-0479">Metal-binding</keyword>
<dbReference type="PROSITE" id="PS51379">
    <property type="entry name" value="4FE4S_FER_2"/>
    <property type="match status" value="2"/>
</dbReference>
<dbReference type="GO" id="GO:0046872">
    <property type="term" value="F:metal ion binding"/>
    <property type="evidence" value="ECO:0007669"/>
    <property type="project" value="UniProtKB-KW"/>
</dbReference>
<evidence type="ECO:0000256" key="3">
    <source>
        <dbReference type="ARBA" id="ARBA00023014"/>
    </source>
</evidence>
<feature type="domain" description="4Fe-4S ferredoxin-type" evidence="4">
    <location>
        <begin position="150"/>
        <end position="179"/>
    </location>
</feature>
<evidence type="ECO:0000259" key="4">
    <source>
        <dbReference type="PROSITE" id="PS51379"/>
    </source>
</evidence>
<dbReference type="AlphaFoldDB" id="A0A9D2AW19"/>
<reference evidence="5" key="2">
    <citation type="submission" date="2021-04" db="EMBL/GenBank/DDBJ databases">
        <authorList>
            <person name="Gilroy R."/>
        </authorList>
    </citation>
    <scope>NUCLEOTIDE SEQUENCE</scope>
    <source>
        <strain evidence="5">ChiGjej4B4-12881</strain>
    </source>
</reference>
<name>A0A9D2AW19_9FIRM</name>
<accession>A0A9D2AW19</accession>
<dbReference type="Gene3D" id="2.30.110.10">
    <property type="entry name" value="Electron Transport, Fmn-binding Protein, Chain A"/>
    <property type="match status" value="1"/>
</dbReference>
<dbReference type="InterPro" id="IPR011576">
    <property type="entry name" value="Pyridox_Oxase_N"/>
</dbReference>
<protein>
    <submittedName>
        <fullName evidence="5">4Fe-4S binding protein</fullName>
    </submittedName>
</protein>
<dbReference type="GO" id="GO:0051536">
    <property type="term" value="F:iron-sulfur cluster binding"/>
    <property type="evidence" value="ECO:0007669"/>
    <property type="project" value="UniProtKB-KW"/>
</dbReference>
<evidence type="ECO:0000256" key="1">
    <source>
        <dbReference type="ARBA" id="ARBA00022723"/>
    </source>
</evidence>
<keyword evidence="3" id="KW-0411">Iron-sulfur</keyword>
<feature type="domain" description="4Fe-4S ferredoxin-type" evidence="4">
    <location>
        <begin position="180"/>
        <end position="208"/>
    </location>
</feature>
<comment type="caution">
    <text evidence="5">The sequence shown here is derived from an EMBL/GenBank/DDBJ whole genome shotgun (WGS) entry which is preliminary data.</text>
</comment>
<reference evidence="5" key="1">
    <citation type="journal article" date="2021" name="PeerJ">
        <title>Extensive microbial diversity within the chicken gut microbiome revealed by metagenomics and culture.</title>
        <authorList>
            <person name="Gilroy R."/>
            <person name="Ravi A."/>
            <person name="Getino M."/>
            <person name="Pursley I."/>
            <person name="Horton D.L."/>
            <person name="Alikhan N.F."/>
            <person name="Baker D."/>
            <person name="Gharbi K."/>
            <person name="Hall N."/>
            <person name="Watson M."/>
            <person name="Adriaenssens E.M."/>
            <person name="Foster-Nyarko E."/>
            <person name="Jarju S."/>
            <person name="Secka A."/>
            <person name="Antonio M."/>
            <person name="Oren A."/>
            <person name="Chaudhuri R.R."/>
            <person name="La Ragione R."/>
            <person name="Hildebrand F."/>
            <person name="Pallen M.J."/>
        </authorList>
    </citation>
    <scope>NUCLEOTIDE SEQUENCE</scope>
    <source>
        <strain evidence="5">ChiGjej4B4-12881</strain>
    </source>
</reference>
<gene>
    <name evidence="5" type="ORF">IAA28_04395</name>
</gene>
<dbReference type="InterPro" id="IPR017896">
    <property type="entry name" value="4Fe4S_Fe-S-bd"/>
</dbReference>
<proteinExistence type="predicted"/>
<sequence length="209" mass="23922">MEVQDYFKYLVQDIHSVVAATVDDGGQPVTCVIDLMDWDEDGIYFLTAKGKDFYRRLTRRHFLSLTGMKGEDTLSCRSLTLRGAVKELGQEPLAGLLEKNPYMAAIYPDEASRKNLTVFQLWHGTGEWFDLSKRPIERESFSFGGSDARKEGYFITDRCVLCRLCYSKCPQKCIDISRRPAVIQQEHCLHCGNCYEVCLARAIVRRSEL</sequence>
<keyword evidence="2" id="KW-0408">Iron</keyword>
<organism evidence="5 6">
    <name type="scientific">Candidatus Lachnoclostridium stercoripullorum</name>
    <dbReference type="NCBI Taxonomy" id="2838635"/>
    <lineage>
        <taxon>Bacteria</taxon>
        <taxon>Bacillati</taxon>
        <taxon>Bacillota</taxon>
        <taxon>Clostridia</taxon>
        <taxon>Lachnospirales</taxon>
        <taxon>Lachnospiraceae</taxon>
    </lineage>
</organism>
<dbReference type="InterPro" id="IPR017900">
    <property type="entry name" value="4Fe4S_Fe_S_CS"/>
</dbReference>
<evidence type="ECO:0000313" key="6">
    <source>
        <dbReference type="Proteomes" id="UP000886780"/>
    </source>
</evidence>